<dbReference type="KEGG" id="bbes:BESB_004460"/>
<feature type="transmembrane region" description="Helical" evidence="8">
    <location>
        <begin position="455"/>
        <end position="473"/>
    </location>
</feature>
<keyword evidence="3 8" id="KW-0812">Transmembrane</keyword>
<evidence type="ECO:0000256" key="8">
    <source>
        <dbReference type="SAM" id="Phobius"/>
    </source>
</evidence>
<keyword evidence="5 8" id="KW-1133">Transmembrane helix</keyword>
<protein>
    <recommendedName>
        <fullName evidence="11">UAA transporter family protein</fullName>
    </recommendedName>
</protein>
<dbReference type="STRING" id="94643.A0A2A9MJF7"/>
<reference evidence="9 10" key="1">
    <citation type="submission" date="2017-09" db="EMBL/GenBank/DDBJ databases">
        <title>Genome sequencing of Besnoitia besnoiti strain Bb-Ger1.</title>
        <authorList>
            <person name="Schares G."/>
            <person name="Venepally P."/>
            <person name="Lorenzi H.A."/>
        </authorList>
    </citation>
    <scope>NUCLEOTIDE SEQUENCE [LARGE SCALE GENOMIC DNA]</scope>
    <source>
        <strain evidence="9 10">Bb-Ger1</strain>
    </source>
</reference>
<dbReference type="GeneID" id="40305509"/>
<feature type="transmembrane region" description="Helical" evidence="8">
    <location>
        <begin position="117"/>
        <end position="139"/>
    </location>
</feature>
<keyword evidence="10" id="KW-1185">Reference proteome</keyword>
<evidence type="ECO:0000256" key="1">
    <source>
        <dbReference type="ARBA" id="ARBA00004477"/>
    </source>
</evidence>
<comment type="subcellular location">
    <subcellularLocation>
        <location evidence="1">Endoplasmic reticulum membrane</location>
        <topology evidence="1">Multi-pass membrane protein</topology>
    </subcellularLocation>
</comment>
<feature type="transmembrane region" description="Helical" evidence="8">
    <location>
        <begin position="479"/>
        <end position="499"/>
    </location>
</feature>
<evidence type="ECO:0000256" key="7">
    <source>
        <dbReference type="SAM" id="MobiDB-lite"/>
    </source>
</evidence>
<dbReference type="OrthoDB" id="78344at2759"/>
<feature type="transmembrane region" description="Helical" evidence="8">
    <location>
        <begin position="587"/>
        <end position="612"/>
    </location>
</feature>
<keyword evidence="2" id="KW-0813">Transport</keyword>
<evidence type="ECO:0000256" key="5">
    <source>
        <dbReference type="ARBA" id="ARBA00022989"/>
    </source>
</evidence>
<dbReference type="Proteomes" id="UP000224006">
    <property type="component" value="Chromosome I"/>
</dbReference>
<evidence type="ECO:0000256" key="2">
    <source>
        <dbReference type="ARBA" id="ARBA00022448"/>
    </source>
</evidence>
<feature type="region of interest" description="Disordered" evidence="7">
    <location>
        <begin position="378"/>
        <end position="403"/>
    </location>
</feature>
<proteinExistence type="predicted"/>
<evidence type="ECO:0000256" key="3">
    <source>
        <dbReference type="ARBA" id="ARBA00022692"/>
    </source>
</evidence>
<dbReference type="GO" id="GO:0000139">
    <property type="term" value="C:Golgi membrane"/>
    <property type="evidence" value="ECO:0007669"/>
    <property type="project" value="TreeGrafter"/>
</dbReference>
<feature type="transmembrane region" description="Helical" evidence="8">
    <location>
        <begin position="545"/>
        <end position="566"/>
    </location>
</feature>
<dbReference type="GO" id="GO:0005789">
    <property type="term" value="C:endoplasmic reticulum membrane"/>
    <property type="evidence" value="ECO:0007669"/>
    <property type="project" value="UniProtKB-SubCell"/>
</dbReference>
<sequence length="1037" mass="108202">MERSSTLSSVPLVAATVLGMFVPYVFSGLAQRRLYDAPLSSFAEREASLSPPLSASHPSSAASPAVGASLPSPSASASAAFAPSELAAASLASREAAGAHEPVAAGGEAFRFTFTMMALNCLTAAAVAFAACLLLRLLAPNRARGLPQEAGEPRRVPEGRSEPDASEKIRRHETAPAGACADWGTPRHEGRLDWGRRRDLRTPARLLLSRAAWSAAFRDVSADLAQKYLVAFSPFAAGSKICGRWASCSPDPHWCARPQDSLRVESGSLALRRASLLIRGRVRPLKGLGFAFAWGIGKALADRRFAPWRRVSFLLPQASALGFSASPAPSLLFSTACRSHWFPRRGADSRDAWRADPQGEGGIDSACLSSTLWQTPQRQSRSRADDGESEPLQSAFPLGSQPTELEPADGCCLAPQSGPRLSSCFHSSSPGFKARRTAPNEGTDAQVWEKIRRELFWISLCTFAAKAAGFHSLTVVDFATVAVAKCAKPVAVLILSAWLGRKASRRELLGVVWISLWVYVFNASSAAGKSKKGEGADAADASPEALYAAVGWRLLGNGLVLGTLLLDSFSISRQDHVLLQHHRLCPYELMLVSNVYGLLFSLAFCLTFEGFAGFRFFFAPTFSAWASQLASSAQLTPRRGAFVASSPPPPVFLHPPSGAVWPASLVAVPPFAAPPPDSSPSASAPSAHLWGGEGPVLSAGVSAAAAGWWGGAQDAGEGESGEELGFGAWALACLSLGSLSPLACGLIAALGSAVSQLCGSKCLQLAGAVCSSVLTTLRRVALVLVAVLLQKETLPGLAFLAVANICLAAVLRLVSSLGLRQGGRCDLAGAPAGSCSPGARLSAACAPVPLSSPSDAAEISFPSPSWAAGGSPALSAFLCLSASSSPSRWVPSPFPSAVLSSRCAHAHGPQEGSESIEAFSVFVDGLDETSPQSARVGWTPLSSPFVRACSPFVLSSSEATLPQRSDRRAASTLETPAVCMTVSTAASSDDEEEGGGSVDEAGRMKQREETEKAAKTQESSHAEADVACVAEAKAVRG</sequence>
<dbReference type="EMBL" id="NWUJ01000001">
    <property type="protein sequence ID" value="PFH38105.1"/>
    <property type="molecule type" value="Genomic_DNA"/>
</dbReference>
<dbReference type="Pfam" id="PF08449">
    <property type="entry name" value="UAA"/>
    <property type="match status" value="1"/>
</dbReference>
<dbReference type="InterPro" id="IPR013657">
    <property type="entry name" value="SCL35B1-4/HUT1"/>
</dbReference>
<dbReference type="GO" id="GO:0005459">
    <property type="term" value="F:UDP-galactose transmembrane transporter activity"/>
    <property type="evidence" value="ECO:0007669"/>
    <property type="project" value="TreeGrafter"/>
</dbReference>
<gene>
    <name evidence="9" type="ORF">BESB_004460</name>
</gene>
<comment type="caution">
    <text evidence="9">The sequence shown here is derived from an EMBL/GenBank/DDBJ whole genome shotgun (WGS) entry which is preliminary data.</text>
</comment>
<evidence type="ECO:0000256" key="4">
    <source>
        <dbReference type="ARBA" id="ARBA00022824"/>
    </source>
</evidence>
<keyword evidence="6 8" id="KW-0472">Membrane</keyword>
<accession>A0A2A9MJF7</accession>
<dbReference type="VEuPathDB" id="ToxoDB:BESB_004460"/>
<name>A0A2A9MJF7_BESBE</name>
<dbReference type="AlphaFoldDB" id="A0A2A9MJF7"/>
<feature type="transmembrane region" description="Helical" evidence="8">
    <location>
        <begin position="508"/>
        <end position="525"/>
    </location>
</feature>
<feature type="transmembrane region" description="Helical" evidence="8">
    <location>
        <begin position="7"/>
        <end position="26"/>
    </location>
</feature>
<dbReference type="PANTHER" id="PTHR10778">
    <property type="entry name" value="SOLUTE CARRIER FAMILY 35 MEMBER B"/>
    <property type="match status" value="1"/>
</dbReference>
<evidence type="ECO:0008006" key="11">
    <source>
        <dbReference type="Google" id="ProtNLM"/>
    </source>
</evidence>
<dbReference type="PANTHER" id="PTHR10778:SF10">
    <property type="entry name" value="SOLUTE CARRIER FAMILY 35 MEMBER B1"/>
    <property type="match status" value="1"/>
</dbReference>
<feature type="region of interest" description="Disordered" evidence="7">
    <location>
        <begin position="982"/>
        <end position="1024"/>
    </location>
</feature>
<keyword evidence="4" id="KW-0256">Endoplasmic reticulum</keyword>
<evidence type="ECO:0000313" key="9">
    <source>
        <dbReference type="EMBL" id="PFH38105.1"/>
    </source>
</evidence>
<feature type="region of interest" description="Disordered" evidence="7">
    <location>
        <begin position="146"/>
        <end position="183"/>
    </location>
</feature>
<dbReference type="GO" id="GO:0005460">
    <property type="term" value="F:UDP-glucose transmembrane transporter activity"/>
    <property type="evidence" value="ECO:0007669"/>
    <property type="project" value="TreeGrafter"/>
</dbReference>
<feature type="compositionally biased region" description="Basic and acidic residues" evidence="7">
    <location>
        <begin position="1000"/>
        <end position="1024"/>
    </location>
</feature>
<evidence type="ECO:0000256" key="6">
    <source>
        <dbReference type="ARBA" id="ARBA00023136"/>
    </source>
</evidence>
<dbReference type="RefSeq" id="XP_029222114.1">
    <property type="nucleotide sequence ID" value="XM_029359201.1"/>
</dbReference>
<evidence type="ECO:0000313" key="10">
    <source>
        <dbReference type="Proteomes" id="UP000224006"/>
    </source>
</evidence>
<organism evidence="9 10">
    <name type="scientific">Besnoitia besnoiti</name>
    <name type="common">Apicomplexan protozoan</name>
    <dbReference type="NCBI Taxonomy" id="94643"/>
    <lineage>
        <taxon>Eukaryota</taxon>
        <taxon>Sar</taxon>
        <taxon>Alveolata</taxon>
        <taxon>Apicomplexa</taxon>
        <taxon>Conoidasida</taxon>
        <taxon>Coccidia</taxon>
        <taxon>Eucoccidiorida</taxon>
        <taxon>Eimeriorina</taxon>
        <taxon>Sarcocystidae</taxon>
        <taxon>Besnoitia</taxon>
    </lineage>
</organism>
<feature type="compositionally biased region" description="Basic and acidic residues" evidence="7">
    <location>
        <begin position="151"/>
        <end position="174"/>
    </location>
</feature>